<evidence type="ECO:0000313" key="2">
    <source>
        <dbReference type="Proteomes" id="UP000029040"/>
    </source>
</evidence>
<dbReference type="AlphaFoldDB" id="A0A087CP31"/>
<proteinExistence type="predicted"/>
<dbReference type="Proteomes" id="UP000029040">
    <property type="component" value="Unassembled WGS sequence"/>
</dbReference>
<organism evidence="1 2">
    <name type="scientific">Bifidobacterium pullorum subsp. saeculare DSM 6531 = LMG 14934</name>
    <dbReference type="NCBI Taxonomy" id="1437611"/>
    <lineage>
        <taxon>Bacteria</taxon>
        <taxon>Bacillati</taxon>
        <taxon>Actinomycetota</taxon>
        <taxon>Actinomycetes</taxon>
        <taxon>Bifidobacteriales</taxon>
        <taxon>Bifidobacteriaceae</taxon>
        <taxon>Bifidobacterium</taxon>
    </lineage>
</organism>
<protein>
    <submittedName>
        <fullName evidence="1">Uncharacterized protein</fullName>
    </submittedName>
</protein>
<evidence type="ECO:0000313" key="1">
    <source>
        <dbReference type="EMBL" id="KFI85031.1"/>
    </source>
</evidence>
<dbReference type="EMBL" id="JGZM01000014">
    <property type="protein sequence ID" value="KFI85031.1"/>
    <property type="molecule type" value="Genomic_DNA"/>
</dbReference>
<accession>A0A087CP31</accession>
<reference evidence="1 2" key="1">
    <citation type="submission" date="2014-03" db="EMBL/GenBank/DDBJ databases">
        <title>Genomics of Bifidobacteria.</title>
        <authorList>
            <person name="Ventura M."/>
            <person name="Milani C."/>
            <person name="Lugli G.A."/>
        </authorList>
    </citation>
    <scope>NUCLEOTIDE SEQUENCE [LARGE SCALE GENOMIC DNA]</scope>
    <source>
        <strain evidence="1 2">LMG 14934</strain>
    </source>
</reference>
<sequence length="84" mass="9477">MSCALANHISSLSRALRLFSVKGLNRYRYGGILLLMKEAIPEYWLARSVSESFSGIIVWFNIFSYSSSSSICKIIQVSCLEESF</sequence>
<gene>
    <name evidence="1" type="ORF">BSAE_1821</name>
</gene>
<name>A0A087CP31_9BIFI</name>
<comment type="caution">
    <text evidence="1">The sequence shown here is derived from an EMBL/GenBank/DDBJ whole genome shotgun (WGS) entry which is preliminary data.</text>
</comment>